<dbReference type="Gene3D" id="3.40.50.300">
    <property type="entry name" value="P-loop containing nucleotide triphosphate hydrolases"/>
    <property type="match status" value="1"/>
</dbReference>
<evidence type="ECO:0000313" key="11">
    <source>
        <dbReference type="EMBL" id="WRS39797.1"/>
    </source>
</evidence>
<evidence type="ECO:0000256" key="3">
    <source>
        <dbReference type="ARBA" id="ARBA00016296"/>
    </source>
</evidence>
<name>A0ABZ1CK81_9PROT</name>
<keyword evidence="7 9" id="KW-0067">ATP-binding</keyword>
<feature type="binding site" evidence="9">
    <location>
        <begin position="15"/>
        <end position="22"/>
    </location>
    <ligand>
        <name>ATP</name>
        <dbReference type="ChEBI" id="CHEBI:30616"/>
    </ligand>
</feature>
<dbReference type="PANTHER" id="PTHR23117">
    <property type="entry name" value="GUANYLATE KINASE-RELATED"/>
    <property type="match status" value="1"/>
</dbReference>
<evidence type="ECO:0000259" key="10">
    <source>
        <dbReference type="PROSITE" id="PS50052"/>
    </source>
</evidence>
<evidence type="ECO:0000256" key="8">
    <source>
        <dbReference type="ARBA" id="ARBA00030128"/>
    </source>
</evidence>
<evidence type="ECO:0000256" key="7">
    <source>
        <dbReference type="ARBA" id="ARBA00022840"/>
    </source>
</evidence>
<dbReference type="InterPro" id="IPR027417">
    <property type="entry name" value="P-loop_NTPase"/>
</dbReference>
<feature type="domain" description="Guanylate kinase-like" evidence="10">
    <location>
        <begin position="8"/>
        <end position="186"/>
    </location>
</feature>
<dbReference type="InterPro" id="IPR008144">
    <property type="entry name" value="Guanylate_kin-like_dom"/>
</dbReference>
<dbReference type="PROSITE" id="PS50052">
    <property type="entry name" value="GUANYLATE_KINASE_2"/>
    <property type="match status" value="1"/>
</dbReference>
<comment type="catalytic activity">
    <reaction evidence="9">
        <text>GMP + ATP = GDP + ADP</text>
        <dbReference type="Rhea" id="RHEA:20780"/>
        <dbReference type="ChEBI" id="CHEBI:30616"/>
        <dbReference type="ChEBI" id="CHEBI:58115"/>
        <dbReference type="ChEBI" id="CHEBI:58189"/>
        <dbReference type="ChEBI" id="CHEBI:456216"/>
        <dbReference type="EC" id="2.7.4.8"/>
    </reaction>
</comment>
<dbReference type="PROSITE" id="PS00856">
    <property type="entry name" value="GUANYLATE_KINASE_1"/>
    <property type="match status" value="1"/>
</dbReference>
<dbReference type="SUPFAM" id="SSF52540">
    <property type="entry name" value="P-loop containing nucleoside triphosphate hydrolases"/>
    <property type="match status" value="1"/>
</dbReference>
<reference evidence="11 12" key="1">
    <citation type="submission" date="2023-12" db="EMBL/GenBank/DDBJ databases">
        <title>Thiobacillus sedimentum sp. nov., a chemolithoautotrophic sulfur-oxidizing bacterium isolated from freshwater sediment.</title>
        <authorList>
            <person name="Luo J."/>
            <person name="Dai C."/>
        </authorList>
    </citation>
    <scope>NUCLEOTIDE SEQUENCE [LARGE SCALE GENOMIC DNA]</scope>
    <source>
        <strain evidence="11 12">SCUT-2</strain>
    </source>
</reference>
<evidence type="ECO:0000256" key="9">
    <source>
        <dbReference type="HAMAP-Rule" id="MF_00328"/>
    </source>
</evidence>
<dbReference type="EMBL" id="CP141769">
    <property type="protein sequence ID" value="WRS39797.1"/>
    <property type="molecule type" value="Genomic_DNA"/>
</dbReference>
<dbReference type="EC" id="2.7.4.8" evidence="2 9"/>
<keyword evidence="9" id="KW-0963">Cytoplasm</keyword>
<sequence length="209" mass="23298">MTPPPTEGVLYIVSAPSGAGKTSLVKALLKNDPAIRLSVSYTTRAPRPGETDGRDYHFVSRDDFGRMLAEGEFLEHAEVYGNFYGTSKGSISRDLNAGHDILLEIDWQGATQVRTHFPRCASIFILPPSFSALRTRLAGRGQDSEEVIERRLAAAAHDVAHADAFDYIIVNDDFDHALQDLVSITRSIRLETARQMNRYAALFDEFRRI</sequence>
<comment type="function">
    <text evidence="9">Essential for recycling GMP and indirectly, cGMP.</text>
</comment>
<evidence type="ECO:0000256" key="2">
    <source>
        <dbReference type="ARBA" id="ARBA00012961"/>
    </source>
</evidence>
<dbReference type="InterPro" id="IPR020590">
    <property type="entry name" value="Guanylate_kinase_CS"/>
</dbReference>
<evidence type="ECO:0000313" key="12">
    <source>
        <dbReference type="Proteomes" id="UP001334732"/>
    </source>
</evidence>
<dbReference type="Pfam" id="PF00625">
    <property type="entry name" value="Guanylate_kin"/>
    <property type="match status" value="1"/>
</dbReference>
<dbReference type="Gene3D" id="3.30.63.10">
    <property type="entry name" value="Guanylate Kinase phosphate binding domain"/>
    <property type="match status" value="1"/>
</dbReference>
<accession>A0ABZ1CK81</accession>
<evidence type="ECO:0000256" key="6">
    <source>
        <dbReference type="ARBA" id="ARBA00022777"/>
    </source>
</evidence>
<keyword evidence="5 9" id="KW-0547">Nucleotide-binding</keyword>
<dbReference type="PANTHER" id="PTHR23117:SF13">
    <property type="entry name" value="GUANYLATE KINASE"/>
    <property type="match status" value="1"/>
</dbReference>
<gene>
    <name evidence="9 11" type="primary">gmk</name>
    <name evidence="11" type="ORF">VA613_02725</name>
</gene>
<dbReference type="InterPro" id="IPR017665">
    <property type="entry name" value="Guanylate_kinase"/>
</dbReference>
<evidence type="ECO:0000256" key="1">
    <source>
        <dbReference type="ARBA" id="ARBA00005790"/>
    </source>
</evidence>
<organism evidence="11 12">
    <name type="scientific">Thiobacillus sedimenti</name>
    <dbReference type="NCBI Taxonomy" id="3110231"/>
    <lineage>
        <taxon>Bacteria</taxon>
        <taxon>Pseudomonadati</taxon>
        <taxon>Pseudomonadota</taxon>
        <taxon>Betaproteobacteria</taxon>
        <taxon>Nitrosomonadales</taxon>
        <taxon>Thiobacillaceae</taxon>
        <taxon>Thiobacillus</taxon>
    </lineage>
</organism>
<dbReference type="NCBIfam" id="TIGR03263">
    <property type="entry name" value="guanyl_kin"/>
    <property type="match status" value="1"/>
</dbReference>
<dbReference type="SMART" id="SM00072">
    <property type="entry name" value="GuKc"/>
    <property type="match status" value="1"/>
</dbReference>
<protein>
    <recommendedName>
        <fullName evidence="3 9">Guanylate kinase</fullName>
        <ecNumber evidence="2 9">2.7.4.8</ecNumber>
    </recommendedName>
    <alternativeName>
        <fullName evidence="8 9">GMP kinase</fullName>
    </alternativeName>
</protein>
<dbReference type="GO" id="GO:0004385">
    <property type="term" value="F:GMP kinase activity"/>
    <property type="evidence" value="ECO:0007669"/>
    <property type="project" value="UniProtKB-EC"/>
</dbReference>
<dbReference type="HAMAP" id="MF_00328">
    <property type="entry name" value="Guanylate_kinase"/>
    <property type="match status" value="1"/>
</dbReference>
<evidence type="ECO:0000256" key="4">
    <source>
        <dbReference type="ARBA" id="ARBA00022679"/>
    </source>
</evidence>
<keyword evidence="6 9" id="KW-0418">Kinase</keyword>
<evidence type="ECO:0000256" key="5">
    <source>
        <dbReference type="ARBA" id="ARBA00022741"/>
    </source>
</evidence>
<keyword evidence="12" id="KW-1185">Reference proteome</keyword>
<dbReference type="InterPro" id="IPR008145">
    <property type="entry name" value="GK/Ca_channel_bsu"/>
</dbReference>
<comment type="subcellular location">
    <subcellularLocation>
        <location evidence="9">Cytoplasm</location>
    </subcellularLocation>
</comment>
<dbReference type="Proteomes" id="UP001334732">
    <property type="component" value="Chromosome"/>
</dbReference>
<keyword evidence="4 9" id="KW-0808">Transferase</keyword>
<dbReference type="CDD" id="cd00071">
    <property type="entry name" value="GMPK"/>
    <property type="match status" value="1"/>
</dbReference>
<comment type="similarity">
    <text evidence="1 9">Belongs to the guanylate kinase family.</text>
</comment>
<proteinExistence type="inferred from homology"/>
<dbReference type="RefSeq" id="WP_324780327.1">
    <property type="nucleotide sequence ID" value="NZ_CP141769.1"/>
</dbReference>